<dbReference type="PANTHER" id="PTHR13476">
    <property type="entry name" value="CHROMATIN MODIFICATION-RELATED PROTEIN MEAF6"/>
    <property type="match status" value="1"/>
</dbReference>
<keyword evidence="4 9" id="KW-0156">Chromatin regulator</keyword>
<comment type="caution">
    <text evidence="12">The sequence shown here is derived from an EMBL/GenBank/DDBJ whole genome shotgun (WGS) entry which is preliminary data.</text>
</comment>
<keyword evidence="6 10" id="KW-0175">Coiled coil</keyword>
<keyword evidence="9" id="KW-0227">DNA damage</keyword>
<feature type="region of interest" description="Disordered" evidence="11">
    <location>
        <begin position="120"/>
        <end position="191"/>
    </location>
</feature>
<dbReference type="Proteomes" id="UP001629113">
    <property type="component" value="Unassembled WGS sequence"/>
</dbReference>
<keyword evidence="9" id="KW-0234">DNA repair</keyword>
<dbReference type="EMBL" id="JBFCZG010000004">
    <property type="protein sequence ID" value="KAL3423575.1"/>
    <property type="molecule type" value="Genomic_DNA"/>
</dbReference>
<evidence type="ECO:0000256" key="1">
    <source>
        <dbReference type="ARBA" id="ARBA00004123"/>
    </source>
</evidence>
<dbReference type="Pfam" id="PF09340">
    <property type="entry name" value="NuA4"/>
    <property type="match status" value="1"/>
</dbReference>
<proteinExistence type="inferred from homology"/>
<evidence type="ECO:0000256" key="4">
    <source>
        <dbReference type="ARBA" id="ARBA00022853"/>
    </source>
</evidence>
<keyword evidence="7 9" id="KW-0804">Transcription</keyword>
<dbReference type="InterPro" id="IPR015418">
    <property type="entry name" value="Eaf6"/>
</dbReference>
<keyword evidence="8 9" id="KW-0539">Nucleus</keyword>
<feature type="compositionally biased region" description="Basic residues" evidence="11">
    <location>
        <begin position="179"/>
        <end position="191"/>
    </location>
</feature>
<keyword evidence="13" id="KW-1185">Reference proteome</keyword>
<name>A0ABR4PJT9_9HELO</name>
<organism evidence="12 13">
    <name type="scientific">Phlyctema vagabunda</name>
    <dbReference type="NCBI Taxonomy" id="108571"/>
    <lineage>
        <taxon>Eukaryota</taxon>
        <taxon>Fungi</taxon>
        <taxon>Dikarya</taxon>
        <taxon>Ascomycota</taxon>
        <taxon>Pezizomycotina</taxon>
        <taxon>Leotiomycetes</taxon>
        <taxon>Helotiales</taxon>
        <taxon>Dermateaceae</taxon>
        <taxon>Phlyctema</taxon>
    </lineage>
</organism>
<keyword evidence="5 9" id="KW-0805">Transcription regulation</keyword>
<evidence type="ECO:0000256" key="3">
    <source>
        <dbReference type="ARBA" id="ARBA00018504"/>
    </source>
</evidence>
<evidence type="ECO:0000313" key="13">
    <source>
        <dbReference type="Proteomes" id="UP001629113"/>
    </source>
</evidence>
<comment type="similarity">
    <text evidence="2 9">Belongs to the EAF6 family.</text>
</comment>
<evidence type="ECO:0000256" key="8">
    <source>
        <dbReference type="ARBA" id="ARBA00023242"/>
    </source>
</evidence>
<evidence type="ECO:0000256" key="11">
    <source>
        <dbReference type="SAM" id="MobiDB-lite"/>
    </source>
</evidence>
<reference evidence="12 13" key="1">
    <citation type="submission" date="2024-06" db="EMBL/GenBank/DDBJ databases">
        <title>Complete genome of Phlyctema vagabunda strain 19-DSS-EL-015.</title>
        <authorList>
            <person name="Fiorenzani C."/>
        </authorList>
    </citation>
    <scope>NUCLEOTIDE SEQUENCE [LARGE SCALE GENOMIC DNA]</scope>
    <source>
        <strain evidence="12 13">19-DSS-EL-015</strain>
    </source>
</reference>
<evidence type="ECO:0000256" key="5">
    <source>
        <dbReference type="ARBA" id="ARBA00023015"/>
    </source>
</evidence>
<protein>
    <recommendedName>
        <fullName evidence="3 9">Chromatin modification-related protein EAF6</fullName>
    </recommendedName>
</protein>
<evidence type="ECO:0000256" key="9">
    <source>
        <dbReference type="RuleBase" id="RU368022"/>
    </source>
</evidence>
<sequence>MAENVAPVSVPGAELPGAPFYEKSRVELKKLIHEKRRLEAELQAHEDLIYKKETDYFEDTPSGNIITGFEAYTKGTGAAPGAARRKGQITADHRVFSSSSITYNADAAQTFDSAQSTPMAAMAPTPLSTSFQKGESASNHATPTSATSSNRAAAAGANGGSKKNKKPADEDDEDDRKDTKKIRTASGAVRK</sequence>
<accession>A0ABR4PJT9</accession>
<feature type="coiled-coil region" evidence="10">
    <location>
        <begin position="21"/>
        <end position="55"/>
    </location>
</feature>
<gene>
    <name evidence="12" type="ORF">PVAG01_05322</name>
</gene>
<evidence type="ECO:0000256" key="6">
    <source>
        <dbReference type="ARBA" id="ARBA00023054"/>
    </source>
</evidence>
<comment type="subunit">
    <text evidence="9">Component of the NuA4 histone acetyltransferase complex.</text>
</comment>
<evidence type="ECO:0000256" key="7">
    <source>
        <dbReference type="ARBA" id="ARBA00023163"/>
    </source>
</evidence>
<feature type="compositionally biased region" description="Low complexity" evidence="11">
    <location>
        <begin position="141"/>
        <end position="156"/>
    </location>
</feature>
<evidence type="ECO:0000256" key="2">
    <source>
        <dbReference type="ARBA" id="ARBA00010916"/>
    </source>
</evidence>
<comment type="function">
    <text evidence="9">Component of the NuA4 histone acetyltransferase complex which is involved in transcriptional activation of selected genes principally by acetylation of nucleosomal histone H4 and H2A. The NuA4 complex is also involved in DNA repair.</text>
</comment>
<comment type="subcellular location">
    <subcellularLocation>
        <location evidence="1 9">Nucleus</location>
    </subcellularLocation>
</comment>
<evidence type="ECO:0000313" key="12">
    <source>
        <dbReference type="EMBL" id="KAL3423575.1"/>
    </source>
</evidence>
<evidence type="ECO:0000256" key="10">
    <source>
        <dbReference type="SAM" id="Coils"/>
    </source>
</evidence>
<feature type="compositionally biased region" description="Polar residues" evidence="11">
    <location>
        <begin position="126"/>
        <end position="140"/>
    </location>
</feature>